<reference evidence="1" key="1">
    <citation type="submission" date="2024-08" db="EMBL/GenBank/DDBJ databases">
        <authorList>
            <person name="Chaddad Z."/>
            <person name="Lamrabet M."/>
            <person name="Bouhnik O."/>
            <person name="Alami S."/>
            <person name="Wipf D."/>
            <person name="Courty P.E."/>
            <person name="Missbah El Idrissi M."/>
        </authorList>
    </citation>
    <scope>NUCLEOTIDE SEQUENCE</scope>
    <source>
        <strain evidence="1">LLZ17</strain>
    </source>
</reference>
<proteinExistence type="predicted"/>
<protein>
    <submittedName>
        <fullName evidence="1">Uncharacterized protein</fullName>
    </submittedName>
</protein>
<dbReference type="EMBL" id="CP165734">
    <property type="protein sequence ID" value="XDV56846.1"/>
    <property type="molecule type" value="Genomic_DNA"/>
</dbReference>
<evidence type="ECO:0000313" key="1">
    <source>
        <dbReference type="EMBL" id="XDV56846.1"/>
    </source>
</evidence>
<dbReference type="RefSeq" id="WP_369721294.1">
    <property type="nucleotide sequence ID" value="NZ_CP165734.1"/>
</dbReference>
<gene>
    <name evidence="1" type="ORF">AB8Z38_30275</name>
</gene>
<accession>A0AB39XI80</accession>
<dbReference type="AlphaFoldDB" id="A0AB39XI80"/>
<name>A0AB39XI80_9BRAD</name>
<sequence length="184" mass="20310">MDGIWTFEGGLQGGQATSADRHVNLGELGLEPKAVQLRPVPKSGAAHQDELEPNGDQQLQDRRERIPWDADAAVDLVNDFLARLAPPPGLAGRLQFRVGSHRRPRIAKDRAKLSEAVRGGHAVVGEVARHLPAPASSVCTSSSTPANRLNRINMSRNHREWHGFQIPRGRRHRYCATKPSYWVG</sequence>
<organism evidence="1">
    <name type="scientific">Bradyrhizobium sp. LLZ17</name>
    <dbReference type="NCBI Taxonomy" id="3239388"/>
    <lineage>
        <taxon>Bacteria</taxon>
        <taxon>Pseudomonadati</taxon>
        <taxon>Pseudomonadota</taxon>
        <taxon>Alphaproteobacteria</taxon>
        <taxon>Hyphomicrobiales</taxon>
        <taxon>Nitrobacteraceae</taxon>
        <taxon>Bradyrhizobium</taxon>
    </lineage>
</organism>